<feature type="chain" id="PRO_5002533770" evidence="2">
    <location>
        <begin position="20"/>
        <end position="184"/>
    </location>
</feature>
<sequence length="184" mass="19760">MLEFLLALILTLFSLQTIAAQDVVGEKLITKFEENLPEVITSITPPANPEDKISNQGQDALSEVAPQSEHPDPDTNKQDAYNISSEKPLGEVAAVAIENSPALVVCSDNPSLCFTPTPTPTLTPTPTPIETPIPQPEPTFIPCPPPPCPIIHGFPSDNPTAPLIYPCPEFPTGEKPQIVCPETY</sequence>
<protein>
    <submittedName>
        <fullName evidence="3">Filamentous hemagglutinin family outer membrane protein</fullName>
    </submittedName>
</protein>
<name>A0A0G0NK19_9BACT</name>
<feature type="signal peptide" evidence="2">
    <location>
        <begin position="1"/>
        <end position="19"/>
    </location>
</feature>
<evidence type="ECO:0000313" key="3">
    <source>
        <dbReference type="EMBL" id="KKR13136.1"/>
    </source>
</evidence>
<gene>
    <name evidence="3" type="ORF">UT40_C0023G0002</name>
</gene>
<dbReference type="Proteomes" id="UP000034690">
    <property type="component" value="Unassembled WGS sequence"/>
</dbReference>
<feature type="region of interest" description="Disordered" evidence="1">
    <location>
        <begin position="41"/>
        <end position="80"/>
    </location>
</feature>
<evidence type="ECO:0000256" key="2">
    <source>
        <dbReference type="SAM" id="SignalP"/>
    </source>
</evidence>
<evidence type="ECO:0000256" key="1">
    <source>
        <dbReference type="SAM" id="MobiDB-lite"/>
    </source>
</evidence>
<dbReference type="EMBL" id="LBWQ01000023">
    <property type="protein sequence ID" value="KKR13136.1"/>
    <property type="molecule type" value="Genomic_DNA"/>
</dbReference>
<organism evidence="3 4">
    <name type="scientific">Candidatus Woesebacteria bacterium GW2011_GWA1_39_21b</name>
    <dbReference type="NCBI Taxonomy" id="1618551"/>
    <lineage>
        <taxon>Bacteria</taxon>
        <taxon>Candidatus Woeseibacteriota</taxon>
    </lineage>
</organism>
<evidence type="ECO:0000313" key="4">
    <source>
        <dbReference type="Proteomes" id="UP000034690"/>
    </source>
</evidence>
<comment type="caution">
    <text evidence="3">The sequence shown here is derived from an EMBL/GenBank/DDBJ whole genome shotgun (WGS) entry which is preliminary data.</text>
</comment>
<reference evidence="3 4" key="1">
    <citation type="journal article" date="2015" name="Nature">
        <title>rRNA introns, odd ribosomes, and small enigmatic genomes across a large radiation of phyla.</title>
        <authorList>
            <person name="Brown C.T."/>
            <person name="Hug L.A."/>
            <person name="Thomas B.C."/>
            <person name="Sharon I."/>
            <person name="Castelle C.J."/>
            <person name="Singh A."/>
            <person name="Wilkins M.J."/>
            <person name="Williams K.H."/>
            <person name="Banfield J.F."/>
        </authorList>
    </citation>
    <scope>NUCLEOTIDE SEQUENCE [LARGE SCALE GENOMIC DNA]</scope>
</reference>
<proteinExistence type="predicted"/>
<keyword evidence="2" id="KW-0732">Signal</keyword>
<dbReference type="AlphaFoldDB" id="A0A0G0NK19"/>
<accession>A0A0G0NK19</accession>